<dbReference type="InterPro" id="IPR002037">
    <property type="entry name" value="Glyco_hydro_8"/>
</dbReference>
<evidence type="ECO:0000256" key="4">
    <source>
        <dbReference type="ARBA" id="ARBA00022801"/>
    </source>
</evidence>
<evidence type="ECO:0000256" key="3">
    <source>
        <dbReference type="ARBA" id="ARBA00012601"/>
    </source>
</evidence>
<evidence type="ECO:0000256" key="8">
    <source>
        <dbReference type="SAM" id="SignalP"/>
    </source>
</evidence>
<evidence type="ECO:0000313" key="9">
    <source>
        <dbReference type="EMBL" id="MEJ8473800.1"/>
    </source>
</evidence>
<feature type="chain" id="PRO_5045257088" description="cellulase" evidence="8">
    <location>
        <begin position="29"/>
        <end position="358"/>
    </location>
</feature>
<evidence type="ECO:0000256" key="5">
    <source>
        <dbReference type="ARBA" id="ARBA00023001"/>
    </source>
</evidence>
<keyword evidence="10" id="KW-1185">Reference proteome</keyword>
<reference evidence="9 10" key="1">
    <citation type="submission" date="2024-02" db="EMBL/GenBank/DDBJ databases">
        <title>Roseibium algae sp. nov., isolated from marine alga (Grateloupia sp.), showing potential in myo-inositol conversion.</title>
        <authorList>
            <person name="Wang Y."/>
        </authorList>
    </citation>
    <scope>NUCLEOTIDE SEQUENCE [LARGE SCALE GENOMIC DNA]</scope>
    <source>
        <strain evidence="9 10">H3510</strain>
    </source>
</reference>
<sequence length="358" mass="39440">MIRITLREITWRIAAAGLLSLVALPGLAATQVPQPGSITQAEWHTYVSHFVTEGGRVVDDANGNISHSESQGYGLLLAYLSKDQATFDQIWSFTETNMWLRDDGLVAWKWDPATRPHIQDINNASDGDVLIAYSLALAAKKWNRSDLGDAALRIATAIATKLVFKTDEQWIITPAVTGFDSKDAEDGPVINLSYWIFEAFPVLAEMTKQGDLNKLTHSGVDLIQEARFGPDMLPSDWISLHDGMKPASGFPTEFSYNSFRIPLYLMRSGHESTELLKPFLNAMGSSKDGVQVINVNTGARSKPLNDLGYAAIGAALECVLEGKPLPEEITTFKPTSYYPSTLHLLVLSFITEQHPVCR</sequence>
<dbReference type="Proteomes" id="UP001385499">
    <property type="component" value="Unassembled WGS sequence"/>
</dbReference>
<dbReference type="RefSeq" id="WP_340273464.1">
    <property type="nucleotide sequence ID" value="NZ_JBAKIA010000004.1"/>
</dbReference>
<dbReference type="EMBL" id="JBAKIA010000004">
    <property type="protein sequence ID" value="MEJ8473800.1"/>
    <property type="molecule type" value="Genomic_DNA"/>
</dbReference>
<dbReference type="GO" id="GO:0016787">
    <property type="term" value="F:hydrolase activity"/>
    <property type="evidence" value="ECO:0007669"/>
    <property type="project" value="UniProtKB-KW"/>
</dbReference>
<comment type="similarity">
    <text evidence="2">Belongs to the glycosyl hydrolase 8 (cellulase D) family.</text>
</comment>
<dbReference type="SUPFAM" id="SSF48208">
    <property type="entry name" value="Six-hairpin glycosidases"/>
    <property type="match status" value="1"/>
</dbReference>
<protein>
    <recommendedName>
        <fullName evidence="3">cellulase</fullName>
        <ecNumber evidence="3">3.2.1.4</ecNumber>
    </recommendedName>
</protein>
<organism evidence="9 10">
    <name type="scientific">Roseibium algae</name>
    <dbReference type="NCBI Taxonomy" id="3123038"/>
    <lineage>
        <taxon>Bacteria</taxon>
        <taxon>Pseudomonadati</taxon>
        <taxon>Pseudomonadota</taxon>
        <taxon>Alphaproteobacteria</taxon>
        <taxon>Hyphomicrobiales</taxon>
        <taxon>Stappiaceae</taxon>
        <taxon>Roseibium</taxon>
    </lineage>
</organism>
<evidence type="ECO:0000256" key="1">
    <source>
        <dbReference type="ARBA" id="ARBA00000966"/>
    </source>
</evidence>
<feature type="signal peptide" evidence="8">
    <location>
        <begin position="1"/>
        <end position="28"/>
    </location>
</feature>
<dbReference type="InterPro" id="IPR008928">
    <property type="entry name" value="6-hairpin_glycosidase_sf"/>
</dbReference>
<gene>
    <name evidence="9" type="ORF">V6575_06860</name>
</gene>
<keyword evidence="7" id="KW-0624">Polysaccharide degradation</keyword>
<keyword evidence="5" id="KW-0136">Cellulose degradation</keyword>
<dbReference type="InterPro" id="IPR012341">
    <property type="entry name" value="6hp_glycosidase-like_sf"/>
</dbReference>
<dbReference type="Pfam" id="PF01270">
    <property type="entry name" value="Glyco_hydro_8"/>
    <property type="match status" value="1"/>
</dbReference>
<keyword evidence="7" id="KW-0119">Carbohydrate metabolism</keyword>
<evidence type="ECO:0000256" key="2">
    <source>
        <dbReference type="ARBA" id="ARBA00009209"/>
    </source>
</evidence>
<comment type="caution">
    <text evidence="9">The sequence shown here is derived from an EMBL/GenBank/DDBJ whole genome shotgun (WGS) entry which is preliminary data.</text>
</comment>
<dbReference type="EC" id="3.2.1.4" evidence="3"/>
<evidence type="ECO:0000256" key="7">
    <source>
        <dbReference type="ARBA" id="ARBA00023326"/>
    </source>
</evidence>
<dbReference type="PRINTS" id="PR00735">
    <property type="entry name" value="GLHYDRLASE8"/>
</dbReference>
<keyword evidence="4 9" id="KW-0378">Hydrolase</keyword>
<evidence type="ECO:0000256" key="6">
    <source>
        <dbReference type="ARBA" id="ARBA00023295"/>
    </source>
</evidence>
<name>A0ABU8TI10_9HYPH</name>
<accession>A0ABU8TI10</accession>
<keyword evidence="6" id="KW-0326">Glycosidase</keyword>
<dbReference type="Gene3D" id="1.50.10.10">
    <property type="match status" value="1"/>
</dbReference>
<comment type="catalytic activity">
    <reaction evidence="1">
        <text>Endohydrolysis of (1-&gt;4)-beta-D-glucosidic linkages in cellulose, lichenin and cereal beta-D-glucans.</text>
        <dbReference type="EC" id="3.2.1.4"/>
    </reaction>
</comment>
<proteinExistence type="inferred from homology"/>
<keyword evidence="8" id="KW-0732">Signal</keyword>
<evidence type="ECO:0000313" key="10">
    <source>
        <dbReference type="Proteomes" id="UP001385499"/>
    </source>
</evidence>